<feature type="region of interest" description="Disordered" evidence="1">
    <location>
        <begin position="78"/>
        <end position="115"/>
    </location>
</feature>
<proteinExistence type="predicted"/>
<accession>A0AAW1KFB2</accession>
<sequence>MDVLHAEHDCGNTSDKERSVVVVVAVSGVGGGRKFLITVPHTADFSRKKKAIVLSLLPQSHHQSSIIYSCFKRPGKINPPGFRPARSTPCDLTGPHGPPRRTPSHQTVGSSSSNF</sequence>
<keyword evidence="3" id="KW-1185">Reference proteome</keyword>
<gene>
    <name evidence="2" type="ORF">QE152_g23382</name>
</gene>
<dbReference type="AlphaFoldDB" id="A0AAW1KFB2"/>
<dbReference type="EMBL" id="JASPKY010000232">
    <property type="protein sequence ID" value="KAK9718062.1"/>
    <property type="molecule type" value="Genomic_DNA"/>
</dbReference>
<evidence type="ECO:0000313" key="2">
    <source>
        <dbReference type="EMBL" id="KAK9718062.1"/>
    </source>
</evidence>
<reference evidence="2 3" key="1">
    <citation type="journal article" date="2024" name="BMC Genomics">
        <title>De novo assembly and annotation of Popillia japonica's genome with initial clues to its potential as an invasive pest.</title>
        <authorList>
            <person name="Cucini C."/>
            <person name="Boschi S."/>
            <person name="Funari R."/>
            <person name="Cardaioli E."/>
            <person name="Iannotti N."/>
            <person name="Marturano G."/>
            <person name="Paoli F."/>
            <person name="Bruttini M."/>
            <person name="Carapelli A."/>
            <person name="Frati F."/>
            <person name="Nardi F."/>
        </authorList>
    </citation>
    <scope>NUCLEOTIDE SEQUENCE [LARGE SCALE GENOMIC DNA]</scope>
    <source>
        <strain evidence="2">DMR45628</strain>
    </source>
</reference>
<comment type="caution">
    <text evidence="2">The sequence shown here is derived from an EMBL/GenBank/DDBJ whole genome shotgun (WGS) entry which is preliminary data.</text>
</comment>
<feature type="compositionally biased region" description="Polar residues" evidence="1">
    <location>
        <begin position="104"/>
        <end position="115"/>
    </location>
</feature>
<name>A0AAW1KFB2_POPJA</name>
<dbReference type="Proteomes" id="UP001458880">
    <property type="component" value="Unassembled WGS sequence"/>
</dbReference>
<protein>
    <submittedName>
        <fullName evidence="2">Uncharacterized protein</fullName>
    </submittedName>
</protein>
<organism evidence="2 3">
    <name type="scientific">Popillia japonica</name>
    <name type="common">Japanese beetle</name>
    <dbReference type="NCBI Taxonomy" id="7064"/>
    <lineage>
        <taxon>Eukaryota</taxon>
        <taxon>Metazoa</taxon>
        <taxon>Ecdysozoa</taxon>
        <taxon>Arthropoda</taxon>
        <taxon>Hexapoda</taxon>
        <taxon>Insecta</taxon>
        <taxon>Pterygota</taxon>
        <taxon>Neoptera</taxon>
        <taxon>Endopterygota</taxon>
        <taxon>Coleoptera</taxon>
        <taxon>Polyphaga</taxon>
        <taxon>Scarabaeiformia</taxon>
        <taxon>Scarabaeidae</taxon>
        <taxon>Rutelinae</taxon>
        <taxon>Popillia</taxon>
    </lineage>
</organism>
<evidence type="ECO:0000256" key="1">
    <source>
        <dbReference type="SAM" id="MobiDB-lite"/>
    </source>
</evidence>
<evidence type="ECO:0000313" key="3">
    <source>
        <dbReference type="Proteomes" id="UP001458880"/>
    </source>
</evidence>